<feature type="transmembrane region" description="Helical" evidence="1">
    <location>
        <begin position="6"/>
        <end position="28"/>
    </location>
</feature>
<reference evidence="2 3" key="1">
    <citation type="journal article" date="2017" name="Antonie Van Leeuwenhoek">
        <title>Phylogenomic resolution of the bacterial genus Pantoea and its relationship with Erwinia and Tatumella.</title>
        <authorList>
            <person name="Palmer M."/>
            <person name="Steenkamp E.T."/>
            <person name="Coetzee M.P."/>
            <person name="Chan W.Y."/>
            <person name="van Zyl E."/>
            <person name="De Maayer P."/>
            <person name="Coutinho T.A."/>
            <person name="Blom J."/>
            <person name="Smits T.H."/>
            <person name="Duffy B."/>
            <person name="Venter S.N."/>
        </authorList>
    </citation>
    <scope>NUCLEOTIDE SEQUENCE [LARGE SCALE GENOMIC DNA]</scope>
    <source>
        <strain evidence="2 3">LMG 26275</strain>
    </source>
</reference>
<name>A0A1X1CMQ6_9GAMM</name>
<dbReference type="InterPro" id="IPR036259">
    <property type="entry name" value="MFS_trans_sf"/>
</dbReference>
<gene>
    <name evidence="2" type="ORF">HA51_24800</name>
</gene>
<protein>
    <submittedName>
        <fullName evidence="2">Uncharacterized protein</fullName>
    </submittedName>
</protein>
<keyword evidence="1" id="KW-0472">Membrane</keyword>
<accession>A0A1X1CMQ6</accession>
<keyword evidence="1" id="KW-1133">Transmembrane helix</keyword>
<dbReference type="Gene3D" id="1.20.1250.20">
    <property type="entry name" value="MFS general substrate transporter like domains"/>
    <property type="match status" value="1"/>
</dbReference>
<comment type="caution">
    <text evidence="2">The sequence shown here is derived from an EMBL/GenBank/DDBJ whole genome shotgun (WGS) entry which is preliminary data.</text>
</comment>
<evidence type="ECO:0000313" key="3">
    <source>
        <dbReference type="Proteomes" id="UP000193558"/>
    </source>
</evidence>
<organism evidence="2 3">
    <name type="scientific">Pantoea rwandensis</name>
    <dbReference type="NCBI Taxonomy" id="1076550"/>
    <lineage>
        <taxon>Bacteria</taxon>
        <taxon>Pseudomonadati</taxon>
        <taxon>Pseudomonadota</taxon>
        <taxon>Gammaproteobacteria</taxon>
        <taxon>Enterobacterales</taxon>
        <taxon>Erwiniaceae</taxon>
        <taxon>Pantoea</taxon>
    </lineage>
</organism>
<dbReference type="EMBL" id="MLFR01000043">
    <property type="protein sequence ID" value="ORM65600.1"/>
    <property type="molecule type" value="Genomic_DNA"/>
</dbReference>
<dbReference type="AlphaFoldDB" id="A0A1X1CMQ6"/>
<dbReference type="STRING" id="1076550.LH22_15900"/>
<evidence type="ECO:0000256" key="1">
    <source>
        <dbReference type="SAM" id="Phobius"/>
    </source>
</evidence>
<sequence>MSDNVVLIATIANGIISVLMTFIGIWLLGRMIGGAIFVIRYVPETHNRSLEQIEHYLHDWLSNEEPQARSTPAVKKTL</sequence>
<evidence type="ECO:0000313" key="2">
    <source>
        <dbReference type="EMBL" id="ORM65600.1"/>
    </source>
</evidence>
<dbReference type="Proteomes" id="UP000193558">
    <property type="component" value="Unassembled WGS sequence"/>
</dbReference>
<keyword evidence="1" id="KW-0812">Transmembrane</keyword>
<proteinExistence type="predicted"/>